<protein>
    <submittedName>
        <fullName evidence="2">Uncharacterized protein</fullName>
    </submittedName>
</protein>
<evidence type="ECO:0000313" key="3">
    <source>
        <dbReference type="Proteomes" id="UP001460270"/>
    </source>
</evidence>
<organism evidence="2 3">
    <name type="scientific">Mugilogobius chulae</name>
    <name type="common">yellowstripe goby</name>
    <dbReference type="NCBI Taxonomy" id="88201"/>
    <lineage>
        <taxon>Eukaryota</taxon>
        <taxon>Metazoa</taxon>
        <taxon>Chordata</taxon>
        <taxon>Craniata</taxon>
        <taxon>Vertebrata</taxon>
        <taxon>Euteleostomi</taxon>
        <taxon>Actinopterygii</taxon>
        <taxon>Neopterygii</taxon>
        <taxon>Teleostei</taxon>
        <taxon>Neoteleostei</taxon>
        <taxon>Acanthomorphata</taxon>
        <taxon>Gobiaria</taxon>
        <taxon>Gobiiformes</taxon>
        <taxon>Gobioidei</taxon>
        <taxon>Gobiidae</taxon>
        <taxon>Gobionellinae</taxon>
        <taxon>Mugilogobius</taxon>
    </lineage>
</organism>
<feature type="compositionally biased region" description="Basic and acidic residues" evidence="1">
    <location>
        <begin position="1"/>
        <end position="12"/>
    </location>
</feature>
<comment type="caution">
    <text evidence="2">The sequence shown here is derived from an EMBL/GenBank/DDBJ whole genome shotgun (WGS) entry which is preliminary data.</text>
</comment>
<dbReference type="AlphaFoldDB" id="A0AAW0MLT5"/>
<name>A0AAW0MLT5_9GOBI</name>
<evidence type="ECO:0000313" key="2">
    <source>
        <dbReference type="EMBL" id="KAK7879268.1"/>
    </source>
</evidence>
<feature type="region of interest" description="Disordered" evidence="1">
    <location>
        <begin position="130"/>
        <end position="158"/>
    </location>
</feature>
<sequence>MTDESGEREKREKNRKNERRKRERVRETEMEGFYLAGSLRPENDSKGCVWSSGRSLDSITCLSFLCGVCMFPCVTETFLLLLSPPDTSPAYGPKTQGQALGVPRLRPKDQGQLQVFPRLRPRHRDRLQVFPRLRPKDQGQAPGVPRYGPKTQGQAPGVPRLRSQSLFVRDILCLLTFLSDKVKEEPRRRGDKDTRRQGH</sequence>
<reference evidence="3" key="1">
    <citation type="submission" date="2024-04" db="EMBL/GenBank/DDBJ databases">
        <title>Salinicola lusitanus LLJ914,a marine bacterium isolated from the Okinawa Trough.</title>
        <authorList>
            <person name="Li J."/>
        </authorList>
    </citation>
    <scope>NUCLEOTIDE SEQUENCE [LARGE SCALE GENOMIC DNA]</scope>
</reference>
<gene>
    <name evidence="2" type="ORF">WMY93_033950</name>
</gene>
<feature type="compositionally biased region" description="Basic residues" evidence="1">
    <location>
        <begin position="13"/>
        <end position="23"/>
    </location>
</feature>
<keyword evidence="3" id="KW-1185">Reference proteome</keyword>
<proteinExistence type="predicted"/>
<feature type="region of interest" description="Disordered" evidence="1">
    <location>
        <begin position="1"/>
        <end position="27"/>
    </location>
</feature>
<dbReference type="EMBL" id="JBBPFD010000302">
    <property type="protein sequence ID" value="KAK7879268.1"/>
    <property type="molecule type" value="Genomic_DNA"/>
</dbReference>
<dbReference type="Proteomes" id="UP001460270">
    <property type="component" value="Unassembled WGS sequence"/>
</dbReference>
<evidence type="ECO:0000256" key="1">
    <source>
        <dbReference type="SAM" id="MobiDB-lite"/>
    </source>
</evidence>
<accession>A0AAW0MLT5</accession>
<feature type="region of interest" description="Disordered" evidence="1">
    <location>
        <begin position="89"/>
        <end position="118"/>
    </location>
</feature>